<evidence type="ECO:0000256" key="5">
    <source>
        <dbReference type="ARBA" id="ARBA00023136"/>
    </source>
</evidence>
<dbReference type="FunFam" id="3.40.50.300:FF:000067">
    <property type="entry name" value="ras-related protein RABA1f"/>
    <property type="match status" value="1"/>
</dbReference>
<dbReference type="Gene3D" id="3.40.50.300">
    <property type="entry name" value="P-loop containing nucleotide triphosphate hydrolases"/>
    <property type="match status" value="1"/>
</dbReference>
<keyword evidence="5" id="KW-0472">Membrane</keyword>
<accession>A0A8X9A8T5</accession>
<comment type="subcellular location">
    <subcellularLocation>
        <location evidence="1">Cell membrane</location>
        <topology evidence="1">Lipid-anchor</topology>
        <orientation evidence="1">Cytoplasmic side</orientation>
    </subcellularLocation>
</comment>
<evidence type="ECO:0000256" key="4">
    <source>
        <dbReference type="ARBA" id="ARBA00023134"/>
    </source>
</evidence>
<name>A0A8X9A8T5_SALSN</name>
<evidence type="ECO:0000256" key="1">
    <source>
        <dbReference type="ARBA" id="ARBA00004342"/>
    </source>
</evidence>
<comment type="similarity">
    <text evidence="2">Belongs to the small GTPase superfamily. Rab family.</text>
</comment>
<dbReference type="PROSITE" id="PS51420">
    <property type="entry name" value="RHO"/>
    <property type="match status" value="1"/>
</dbReference>
<dbReference type="PROSITE" id="PS51421">
    <property type="entry name" value="RAS"/>
    <property type="match status" value="1"/>
</dbReference>
<dbReference type="PRINTS" id="PR00449">
    <property type="entry name" value="RASTRNSFRMNG"/>
</dbReference>
<dbReference type="SMART" id="SM00176">
    <property type="entry name" value="RAN"/>
    <property type="match status" value="1"/>
</dbReference>
<dbReference type="InterPro" id="IPR050209">
    <property type="entry name" value="Rab_GTPases_membrane_traffic"/>
</dbReference>
<reference evidence="9" key="2">
    <citation type="submission" date="2020-08" db="EMBL/GenBank/DDBJ databases">
        <title>Plant Genome Project.</title>
        <authorList>
            <person name="Zhang R.-G."/>
        </authorList>
    </citation>
    <scope>NUCLEOTIDE SEQUENCE</scope>
    <source>
        <strain evidence="9">Huo1</strain>
        <tissue evidence="9">Leaf</tissue>
    </source>
</reference>
<evidence type="ECO:0000313" key="9">
    <source>
        <dbReference type="EMBL" id="KAG6433242.1"/>
    </source>
</evidence>
<dbReference type="InterPro" id="IPR005225">
    <property type="entry name" value="Small_GTP-bd"/>
</dbReference>
<dbReference type="NCBIfam" id="TIGR00231">
    <property type="entry name" value="small_GTP"/>
    <property type="match status" value="1"/>
</dbReference>
<keyword evidence="6" id="KW-0449">Lipoprotein</keyword>
<evidence type="ECO:0008006" key="11">
    <source>
        <dbReference type="Google" id="ProtNLM"/>
    </source>
</evidence>
<evidence type="ECO:0000313" key="10">
    <source>
        <dbReference type="Proteomes" id="UP000298416"/>
    </source>
</evidence>
<dbReference type="EMBL" id="PNBA02000002">
    <property type="protein sequence ID" value="KAG6433242.1"/>
    <property type="molecule type" value="Genomic_DNA"/>
</dbReference>
<dbReference type="CDD" id="cd01868">
    <property type="entry name" value="Rab11_like"/>
    <property type="match status" value="1"/>
</dbReference>
<comment type="caution">
    <text evidence="9">The sequence shown here is derived from an EMBL/GenBank/DDBJ whole genome shotgun (WGS) entry which is preliminary data.</text>
</comment>
<dbReference type="SMART" id="SM00174">
    <property type="entry name" value="RHO"/>
    <property type="match status" value="1"/>
</dbReference>
<keyword evidence="3" id="KW-0547">Nucleotide-binding</keyword>
<dbReference type="SMART" id="SM00173">
    <property type="entry name" value="RAS"/>
    <property type="match status" value="1"/>
</dbReference>
<dbReference type="InterPro" id="IPR001806">
    <property type="entry name" value="Small_GTPase"/>
</dbReference>
<protein>
    <recommendedName>
        <fullName evidence="11">Ras-related protein Rab-11A</fullName>
    </recommendedName>
</protein>
<evidence type="ECO:0000256" key="2">
    <source>
        <dbReference type="ARBA" id="ARBA00006270"/>
    </source>
</evidence>
<dbReference type="PANTHER" id="PTHR47979">
    <property type="entry name" value="DRAB11-RELATED"/>
    <property type="match status" value="1"/>
</dbReference>
<keyword evidence="7" id="KW-0636">Prenylation</keyword>
<dbReference type="InterPro" id="IPR027417">
    <property type="entry name" value="P-loop_NTPase"/>
</dbReference>
<gene>
    <name evidence="9" type="ORF">SASPL_104850</name>
</gene>
<dbReference type="SMART" id="SM00175">
    <property type="entry name" value="RAB"/>
    <property type="match status" value="1"/>
</dbReference>
<dbReference type="Pfam" id="PF00071">
    <property type="entry name" value="Ras"/>
    <property type="match status" value="1"/>
</dbReference>
<keyword evidence="4" id="KW-0342">GTP-binding</keyword>
<sequence length="376" mass="42031">MPPRPPPPALPRHQIRLQRQPPPPPDPNSSSAQLHLTRYCPVLTAWLYSANSATALHPSAAAKSPPQTSAAAAYKMPMLHDDSETCVDSLEKALGGRTEVSVEGELRVANYAMPHKLYGEASDERIRPDIWKTITKMKKNWVWVSMTMTLELVSWKKKSMAYKVDHEYDYLFKIVLIGDSGVGKSNILSRFTRNEFCLESKSTIGVEFATRTLQVEGKTVKAQIWDTAGQERYRAITSAYYRGAVGALVVYDLTKRQTFENVQRWLRELRDHADSNIVIMLAGNKSDLNHLRVVNENDAQVFAEKEGLSFLETSALEAHNVEKAFQTILLDIYQIISRKALAAQDGAASLPGQGTTIKVGEPYNYQQQQKASCCSS</sequence>
<evidence type="ECO:0000256" key="7">
    <source>
        <dbReference type="ARBA" id="ARBA00023289"/>
    </source>
</evidence>
<dbReference type="SUPFAM" id="SSF52540">
    <property type="entry name" value="P-loop containing nucleoside triphosphate hydrolases"/>
    <property type="match status" value="1"/>
</dbReference>
<proteinExistence type="inferred from homology"/>
<dbReference type="GO" id="GO:0003924">
    <property type="term" value="F:GTPase activity"/>
    <property type="evidence" value="ECO:0007669"/>
    <property type="project" value="InterPro"/>
</dbReference>
<reference evidence="9" key="1">
    <citation type="submission" date="2018-01" db="EMBL/GenBank/DDBJ databases">
        <authorList>
            <person name="Mao J.F."/>
        </authorList>
    </citation>
    <scope>NUCLEOTIDE SEQUENCE</scope>
    <source>
        <strain evidence="9">Huo1</strain>
        <tissue evidence="9">Leaf</tissue>
    </source>
</reference>
<dbReference type="PROSITE" id="PS51419">
    <property type="entry name" value="RAB"/>
    <property type="match status" value="1"/>
</dbReference>
<dbReference type="GO" id="GO:0005886">
    <property type="term" value="C:plasma membrane"/>
    <property type="evidence" value="ECO:0007669"/>
    <property type="project" value="UniProtKB-SubCell"/>
</dbReference>
<dbReference type="Proteomes" id="UP000298416">
    <property type="component" value="Unassembled WGS sequence"/>
</dbReference>
<feature type="compositionally biased region" description="Pro residues" evidence="8">
    <location>
        <begin position="1"/>
        <end position="10"/>
    </location>
</feature>
<organism evidence="9">
    <name type="scientific">Salvia splendens</name>
    <name type="common">Scarlet sage</name>
    <dbReference type="NCBI Taxonomy" id="180675"/>
    <lineage>
        <taxon>Eukaryota</taxon>
        <taxon>Viridiplantae</taxon>
        <taxon>Streptophyta</taxon>
        <taxon>Embryophyta</taxon>
        <taxon>Tracheophyta</taxon>
        <taxon>Spermatophyta</taxon>
        <taxon>Magnoliopsida</taxon>
        <taxon>eudicotyledons</taxon>
        <taxon>Gunneridae</taxon>
        <taxon>Pentapetalae</taxon>
        <taxon>asterids</taxon>
        <taxon>lamiids</taxon>
        <taxon>Lamiales</taxon>
        <taxon>Lamiaceae</taxon>
        <taxon>Nepetoideae</taxon>
        <taxon>Mentheae</taxon>
        <taxon>Salviinae</taxon>
        <taxon>Salvia</taxon>
        <taxon>Salvia subgen. Calosphace</taxon>
        <taxon>core Calosphace</taxon>
    </lineage>
</organism>
<evidence type="ECO:0000256" key="6">
    <source>
        <dbReference type="ARBA" id="ARBA00023288"/>
    </source>
</evidence>
<dbReference type="AlphaFoldDB" id="A0A8X9A8T5"/>
<evidence type="ECO:0000256" key="3">
    <source>
        <dbReference type="ARBA" id="ARBA00022741"/>
    </source>
</evidence>
<dbReference type="GO" id="GO:0005525">
    <property type="term" value="F:GTP binding"/>
    <property type="evidence" value="ECO:0007669"/>
    <property type="project" value="UniProtKB-KW"/>
</dbReference>
<keyword evidence="10" id="KW-1185">Reference proteome</keyword>
<evidence type="ECO:0000256" key="8">
    <source>
        <dbReference type="SAM" id="MobiDB-lite"/>
    </source>
</evidence>
<feature type="region of interest" description="Disordered" evidence="8">
    <location>
        <begin position="1"/>
        <end position="32"/>
    </location>
</feature>